<dbReference type="EnsemblMetazoa" id="XM_024229243.1">
    <property type="protein sequence ID" value="XP_024085011.1"/>
    <property type="gene ID" value="LOC112127793"/>
</dbReference>
<feature type="region of interest" description="Disordered" evidence="1">
    <location>
        <begin position="427"/>
        <end position="517"/>
    </location>
</feature>
<dbReference type="Proteomes" id="UP000494040">
    <property type="component" value="Unassembled WGS sequence"/>
</dbReference>
<organism evidence="3 4">
    <name type="scientific">Cimex lectularius</name>
    <name type="common">Bed bug</name>
    <name type="synonym">Acanthia lectularia</name>
    <dbReference type="NCBI Taxonomy" id="79782"/>
    <lineage>
        <taxon>Eukaryota</taxon>
        <taxon>Metazoa</taxon>
        <taxon>Ecdysozoa</taxon>
        <taxon>Arthropoda</taxon>
        <taxon>Hexapoda</taxon>
        <taxon>Insecta</taxon>
        <taxon>Pterygota</taxon>
        <taxon>Neoptera</taxon>
        <taxon>Paraneoptera</taxon>
        <taxon>Hemiptera</taxon>
        <taxon>Heteroptera</taxon>
        <taxon>Panheteroptera</taxon>
        <taxon>Cimicomorpha</taxon>
        <taxon>Cimicidae</taxon>
        <taxon>Cimex</taxon>
    </lineage>
</organism>
<feature type="transmembrane region" description="Helical" evidence="2">
    <location>
        <begin position="26"/>
        <end position="45"/>
    </location>
</feature>
<feature type="compositionally biased region" description="Basic residues" evidence="1">
    <location>
        <begin position="394"/>
        <end position="410"/>
    </location>
</feature>
<keyword evidence="2" id="KW-0812">Transmembrane</keyword>
<keyword evidence="2" id="KW-0472">Membrane</keyword>
<dbReference type="KEGG" id="clec:112127793"/>
<protein>
    <submittedName>
        <fullName evidence="3">Uncharacterized protein</fullName>
    </submittedName>
</protein>
<feature type="compositionally biased region" description="Basic residues" evidence="1">
    <location>
        <begin position="435"/>
        <end position="453"/>
    </location>
</feature>
<proteinExistence type="predicted"/>
<name>A0A8I6TKY6_CIMLE</name>
<dbReference type="RefSeq" id="XP_024085011.1">
    <property type="nucleotide sequence ID" value="XM_024229243.1"/>
</dbReference>
<accession>A0A8I6TKY6</accession>
<feature type="compositionally biased region" description="Basic and acidic residues" evidence="1">
    <location>
        <begin position="479"/>
        <end position="496"/>
    </location>
</feature>
<sequence length="517" mass="56739">MVCQCRIMCQLPTPSFMDINTPSNRTGPIVMLISVVFLLLGSIFAKNVQKKDVQIVGSDNHYSYRPYSGDSNGPKIDADAAAQVNYPVKTVQRYKDENGNVRIITTYNSNNDDPQPIYNQNGVIFPVLIESPSPYSQQITEPSTPVVPQQSRNSLRYSETILEPRKTQYLASKSIRFPDNNGQLTADQHETTSRDGGATSYNHQSSYNTVSKRPTIHVATGNNIDVQNNHGLIQPLQVAGTNYIADVNDDGEYDSSKQEEYKDGGEYVDDGYHVSPVTSYHHGGGEGFHQGGGGGYHGGGGGYQIISGNGDHSKSSGGSYSRGHFESGGDKGSKGHKNNEHYEKGHSERHGHEDEKGGTKNEQGEKTGHHDEANSYANGYRSSDGGNAHEKSHSKGHKKGHKTKGFRTVHHKDEYKKDEVFYDEEHDAGQNKGQGHGRTHHKDTKGGGHKKGHVNSGYKNGHKGYHGDKEHGYSYTNTKGHESSGGRKSHDGDHLYYQKGAGHKNRETHSNGGHGHY</sequence>
<evidence type="ECO:0000256" key="1">
    <source>
        <dbReference type="SAM" id="MobiDB-lite"/>
    </source>
</evidence>
<dbReference type="GeneID" id="112127793"/>
<dbReference type="AlphaFoldDB" id="A0A8I6TKY6"/>
<evidence type="ECO:0000313" key="4">
    <source>
        <dbReference type="Proteomes" id="UP000494040"/>
    </source>
</evidence>
<feature type="region of interest" description="Disordered" evidence="1">
    <location>
        <begin position="178"/>
        <end position="207"/>
    </location>
</feature>
<dbReference type="OrthoDB" id="6432502at2759"/>
<keyword evidence="4" id="KW-1185">Reference proteome</keyword>
<feature type="compositionally biased region" description="Polar residues" evidence="1">
    <location>
        <begin position="375"/>
        <end position="385"/>
    </location>
</feature>
<evidence type="ECO:0000256" key="2">
    <source>
        <dbReference type="SAM" id="Phobius"/>
    </source>
</evidence>
<feature type="compositionally biased region" description="Gly residues" evidence="1">
    <location>
        <begin position="285"/>
        <end position="303"/>
    </location>
</feature>
<keyword evidence="2" id="KW-1133">Transmembrane helix</keyword>
<evidence type="ECO:0000313" key="3">
    <source>
        <dbReference type="EnsemblMetazoa" id="XP_024085011.1"/>
    </source>
</evidence>
<feature type="region of interest" description="Disordered" evidence="1">
    <location>
        <begin position="281"/>
        <end position="412"/>
    </location>
</feature>
<dbReference type="InterPro" id="IPR031959">
    <property type="entry name" value="DUF4779"/>
</dbReference>
<feature type="compositionally biased region" description="Basic and acidic residues" evidence="1">
    <location>
        <begin position="323"/>
        <end position="373"/>
    </location>
</feature>
<reference evidence="3" key="1">
    <citation type="submission" date="2022-01" db="UniProtKB">
        <authorList>
            <consortium name="EnsemblMetazoa"/>
        </authorList>
    </citation>
    <scope>IDENTIFICATION</scope>
</reference>
<dbReference type="Pfam" id="PF16009">
    <property type="entry name" value="DUF4779"/>
    <property type="match status" value="1"/>
</dbReference>